<dbReference type="PANTHER" id="PTHR10219">
    <property type="entry name" value="GLYCOLIPID TRANSFER PROTEIN-RELATED"/>
    <property type="match status" value="1"/>
</dbReference>
<dbReference type="EMBL" id="JANBTW010000001">
    <property type="protein sequence ID" value="KAJ2681150.1"/>
    <property type="molecule type" value="Genomic_DNA"/>
</dbReference>
<dbReference type="GO" id="GO:0016020">
    <property type="term" value="C:membrane"/>
    <property type="evidence" value="ECO:0007669"/>
    <property type="project" value="TreeGrafter"/>
</dbReference>
<dbReference type="SUPFAM" id="SSF110004">
    <property type="entry name" value="Glycolipid transfer protein, GLTP"/>
    <property type="match status" value="1"/>
</dbReference>
<dbReference type="Proteomes" id="UP001151518">
    <property type="component" value="Unassembled WGS sequence"/>
</dbReference>
<sequence length="198" mass="22320">MATLEDLIKRRFDEVTVFEDNGISTVEFLEAAEGVVKLFDILGSTAFFPVKSDMSTNIGKVRTKYESDPKAFDTLQKIIVAEAGTKDRTATQGLLWLKRGLELTALALKRNLDNMDEPLSTSFNEAYSKTLMQFHNFIVKKMFGVAMLACPDRATFYDKIGGNNERVHDELRKWAIALQDILNQLNIFYASGSYDKGL</sequence>
<dbReference type="InterPro" id="IPR014830">
    <property type="entry name" value="Glycolipid_transfer_prot_dom"/>
</dbReference>
<evidence type="ECO:0000313" key="3">
    <source>
        <dbReference type="EMBL" id="KAJ2681150.1"/>
    </source>
</evidence>
<dbReference type="OrthoDB" id="205255at2759"/>
<dbReference type="GO" id="GO:1902387">
    <property type="term" value="F:ceramide 1-phosphate binding"/>
    <property type="evidence" value="ECO:0007669"/>
    <property type="project" value="TreeGrafter"/>
</dbReference>
<dbReference type="PANTHER" id="PTHR10219:SF25">
    <property type="entry name" value="PLECKSTRIN HOMOLOGY DOMAIN-CONTAINING FAMILY A MEMBER 8"/>
    <property type="match status" value="1"/>
</dbReference>
<accession>A0A9W8GCU6</accession>
<dbReference type="GO" id="GO:1902388">
    <property type="term" value="F:ceramide 1-phosphate transfer activity"/>
    <property type="evidence" value="ECO:0007669"/>
    <property type="project" value="TreeGrafter"/>
</dbReference>
<dbReference type="AlphaFoldDB" id="A0A9W8GCU6"/>
<proteinExistence type="predicted"/>
<evidence type="ECO:0000313" key="4">
    <source>
        <dbReference type="Proteomes" id="UP001151518"/>
    </source>
</evidence>
<name>A0A9W8GCU6_9FUNG</name>
<protein>
    <recommendedName>
        <fullName evidence="2">Glycolipid transfer protein domain-containing protein</fullName>
    </recommendedName>
</protein>
<dbReference type="Gene3D" id="1.10.3520.10">
    <property type="entry name" value="Glycolipid transfer protein"/>
    <property type="match status" value="1"/>
</dbReference>
<gene>
    <name evidence="3" type="ORF">GGI25_000105</name>
</gene>
<dbReference type="GO" id="GO:0005829">
    <property type="term" value="C:cytosol"/>
    <property type="evidence" value="ECO:0007669"/>
    <property type="project" value="TreeGrafter"/>
</dbReference>
<evidence type="ECO:0000256" key="1">
    <source>
        <dbReference type="ARBA" id="ARBA00022448"/>
    </source>
</evidence>
<keyword evidence="1" id="KW-0813">Transport</keyword>
<feature type="domain" description="Glycolipid transfer protein" evidence="2">
    <location>
        <begin position="23"/>
        <end position="161"/>
    </location>
</feature>
<dbReference type="FunFam" id="1.10.3520.10:FF:000001">
    <property type="entry name" value="Pleckstrin domain-containing family A member 8"/>
    <property type="match status" value="1"/>
</dbReference>
<evidence type="ECO:0000259" key="2">
    <source>
        <dbReference type="Pfam" id="PF08718"/>
    </source>
</evidence>
<dbReference type="InterPro" id="IPR036497">
    <property type="entry name" value="GLTP_sf"/>
</dbReference>
<reference evidence="3" key="1">
    <citation type="submission" date="2022-07" db="EMBL/GenBank/DDBJ databases">
        <title>Phylogenomic reconstructions and comparative analyses of Kickxellomycotina fungi.</title>
        <authorList>
            <person name="Reynolds N.K."/>
            <person name="Stajich J.E."/>
            <person name="Barry K."/>
            <person name="Grigoriev I.V."/>
            <person name="Crous P."/>
            <person name="Smith M.E."/>
        </authorList>
    </citation>
    <scope>NUCLEOTIDE SEQUENCE</scope>
    <source>
        <strain evidence="3">NRRL 3115</strain>
    </source>
</reference>
<organism evidence="3 4">
    <name type="scientific">Coemansia spiralis</name>
    <dbReference type="NCBI Taxonomy" id="417178"/>
    <lineage>
        <taxon>Eukaryota</taxon>
        <taxon>Fungi</taxon>
        <taxon>Fungi incertae sedis</taxon>
        <taxon>Zoopagomycota</taxon>
        <taxon>Kickxellomycotina</taxon>
        <taxon>Kickxellomycetes</taxon>
        <taxon>Kickxellales</taxon>
        <taxon>Kickxellaceae</taxon>
        <taxon>Coemansia</taxon>
    </lineage>
</organism>
<dbReference type="Pfam" id="PF08718">
    <property type="entry name" value="GLTP"/>
    <property type="match status" value="1"/>
</dbReference>
<comment type="caution">
    <text evidence="3">The sequence shown here is derived from an EMBL/GenBank/DDBJ whole genome shotgun (WGS) entry which is preliminary data.</text>
</comment>